<evidence type="ECO:0000256" key="2">
    <source>
        <dbReference type="SAM" id="SignalP"/>
    </source>
</evidence>
<feature type="signal peptide" evidence="2">
    <location>
        <begin position="1"/>
        <end position="30"/>
    </location>
</feature>
<evidence type="ECO:0000256" key="1">
    <source>
        <dbReference type="SAM" id="MobiDB-lite"/>
    </source>
</evidence>
<protein>
    <submittedName>
        <fullName evidence="3">Uncharacterized protein</fullName>
    </submittedName>
</protein>
<dbReference type="EMBL" id="CP104694">
    <property type="protein sequence ID" value="UXI67556.1"/>
    <property type="molecule type" value="Genomic_DNA"/>
</dbReference>
<feature type="region of interest" description="Disordered" evidence="1">
    <location>
        <begin position="41"/>
        <end position="66"/>
    </location>
</feature>
<feature type="compositionally biased region" description="Basic and acidic residues" evidence="1">
    <location>
        <begin position="48"/>
        <end position="66"/>
    </location>
</feature>
<evidence type="ECO:0000313" key="4">
    <source>
        <dbReference type="Proteomes" id="UP001064632"/>
    </source>
</evidence>
<dbReference type="Proteomes" id="UP001064632">
    <property type="component" value="Chromosome"/>
</dbReference>
<proteinExistence type="predicted"/>
<sequence length="150" mass="16772">MKNQPLFLLFAATLGVAVAGALVVDRPATAAATVPVEAAAADSPSAGRDLRRGDRPGRFAERARSRGRHLAEPVRAVVRDLRTLEHLYLLDGRAKEIPDLYRDLLKRTEHPMLRQFAYRRLTRLELRPTNTDGAIALARQSLEEDLKRIQ</sequence>
<name>A0ABY6BG22_9GAMM</name>
<keyword evidence="2" id="KW-0732">Signal</keyword>
<dbReference type="RefSeq" id="WP_261694526.1">
    <property type="nucleotide sequence ID" value="NZ_CP104694.1"/>
</dbReference>
<accession>A0ABY6BG22</accession>
<organism evidence="3 4">
    <name type="scientific">Tahibacter amnicola</name>
    <dbReference type="NCBI Taxonomy" id="2976241"/>
    <lineage>
        <taxon>Bacteria</taxon>
        <taxon>Pseudomonadati</taxon>
        <taxon>Pseudomonadota</taxon>
        <taxon>Gammaproteobacteria</taxon>
        <taxon>Lysobacterales</taxon>
        <taxon>Rhodanobacteraceae</taxon>
        <taxon>Tahibacter</taxon>
    </lineage>
</organism>
<keyword evidence="4" id="KW-1185">Reference proteome</keyword>
<evidence type="ECO:0000313" key="3">
    <source>
        <dbReference type="EMBL" id="UXI67556.1"/>
    </source>
</evidence>
<gene>
    <name evidence="3" type="ORF">N4264_22915</name>
</gene>
<feature type="chain" id="PRO_5045504468" evidence="2">
    <location>
        <begin position="31"/>
        <end position="150"/>
    </location>
</feature>
<reference evidence="3" key="1">
    <citation type="submission" date="2022-09" db="EMBL/GenBank/DDBJ databases">
        <title>Tahibacter sp. nov., isolated from a fresh water.</title>
        <authorList>
            <person name="Baek J.H."/>
            <person name="Lee J.K."/>
            <person name="Kim J.M."/>
            <person name="Jeon C.O."/>
        </authorList>
    </citation>
    <scope>NUCLEOTIDE SEQUENCE</scope>
    <source>
        <strain evidence="3">W38</strain>
    </source>
</reference>